<evidence type="ECO:0000256" key="6">
    <source>
        <dbReference type="ARBA" id="ARBA00022989"/>
    </source>
</evidence>
<organism evidence="9 10">
    <name type="scientific">Aquibacillus albus</name>
    <dbReference type="NCBI Taxonomy" id="1168171"/>
    <lineage>
        <taxon>Bacteria</taxon>
        <taxon>Bacillati</taxon>
        <taxon>Bacillota</taxon>
        <taxon>Bacilli</taxon>
        <taxon>Bacillales</taxon>
        <taxon>Bacillaceae</taxon>
        <taxon>Aquibacillus</taxon>
    </lineage>
</organism>
<dbReference type="Gene3D" id="1.20.1530.20">
    <property type="match status" value="1"/>
</dbReference>
<keyword evidence="3" id="KW-0813">Transport</keyword>
<feature type="transmembrane region" description="Helical" evidence="8">
    <location>
        <begin position="202"/>
        <end position="225"/>
    </location>
</feature>
<keyword evidence="5 8" id="KW-0812">Transmembrane</keyword>
<feature type="transmembrane region" description="Helical" evidence="8">
    <location>
        <begin position="237"/>
        <end position="255"/>
    </location>
</feature>
<keyword evidence="4" id="KW-1003">Cell membrane</keyword>
<dbReference type="RefSeq" id="WP_204499528.1">
    <property type="nucleotide sequence ID" value="NZ_JAFBDR010000010.1"/>
</dbReference>
<gene>
    <name evidence="9" type="ORF">JOC48_002204</name>
</gene>
<feature type="transmembrane region" description="Helical" evidence="8">
    <location>
        <begin position="139"/>
        <end position="159"/>
    </location>
</feature>
<dbReference type="PANTHER" id="PTHR36838:SF3">
    <property type="entry name" value="TRANSPORTER AUXIN EFFLUX CARRIER EC FAMILY"/>
    <property type="match status" value="1"/>
</dbReference>
<keyword evidence="10" id="KW-1185">Reference proteome</keyword>
<comment type="similarity">
    <text evidence="2">Belongs to the auxin efflux carrier (TC 2.A.69) family.</text>
</comment>
<protein>
    <submittedName>
        <fullName evidence="9">Permease</fullName>
    </submittedName>
</protein>
<feature type="transmembrane region" description="Helical" evidence="8">
    <location>
        <begin position="66"/>
        <end position="86"/>
    </location>
</feature>
<evidence type="ECO:0000256" key="4">
    <source>
        <dbReference type="ARBA" id="ARBA00022475"/>
    </source>
</evidence>
<evidence type="ECO:0000256" key="2">
    <source>
        <dbReference type="ARBA" id="ARBA00010145"/>
    </source>
</evidence>
<keyword evidence="6 8" id="KW-1133">Transmembrane helix</keyword>
<accession>A0ABS2N0R0</accession>
<evidence type="ECO:0000256" key="3">
    <source>
        <dbReference type="ARBA" id="ARBA00022448"/>
    </source>
</evidence>
<comment type="caution">
    <text evidence="9">The sequence shown here is derived from an EMBL/GenBank/DDBJ whole genome shotgun (WGS) entry which is preliminary data.</text>
</comment>
<name>A0ABS2N0R0_9BACI</name>
<proteinExistence type="inferred from homology"/>
<reference evidence="9 10" key="1">
    <citation type="submission" date="2021-01" db="EMBL/GenBank/DDBJ databases">
        <title>Genomic Encyclopedia of Type Strains, Phase IV (KMG-IV): sequencing the most valuable type-strain genomes for metagenomic binning, comparative biology and taxonomic classification.</title>
        <authorList>
            <person name="Goeker M."/>
        </authorList>
    </citation>
    <scope>NUCLEOTIDE SEQUENCE [LARGE SCALE GENOMIC DNA]</scope>
    <source>
        <strain evidence="9 10">DSM 23711</strain>
    </source>
</reference>
<feature type="transmembrane region" description="Helical" evidence="8">
    <location>
        <begin position="40"/>
        <end position="59"/>
    </location>
</feature>
<dbReference type="Pfam" id="PF03547">
    <property type="entry name" value="Mem_trans"/>
    <property type="match status" value="1"/>
</dbReference>
<evidence type="ECO:0000256" key="5">
    <source>
        <dbReference type="ARBA" id="ARBA00022692"/>
    </source>
</evidence>
<dbReference type="InterPro" id="IPR038770">
    <property type="entry name" value="Na+/solute_symporter_sf"/>
</dbReference>
<dbReference type="Proteomes" id="UP001296943">
    <property type="component" value="Unassembled WGS sequence"/>
</dbReference>
<dbReference type="InterPro" id="IPR004776">
    <property type="entry name" value="Mem_transp_PIN-like"/>
</dbReference>
<evidence type="ECO:0000313" key="9">
    <source>
        <dbReference type="EMBL" id="MBM7571705.1"/>
    </source>
</evidence>
<dbReference type="EMBL" id="JAFBDR010000010">
    <property type="protein sequence ID" value="MBM7571705.1"/>
    <property type="molecule type" value="Genomic_DNA"/>
</dbReference>
<feature type="transmembrane region" description="Helical" evidence="8">
    <location>
        <begin position="106"/>
        <end position="127"/>
    </location>
</feature>
<keyword evidence="7 8" id="KW-0472">Membrane</keyword>
<dbReference type="PANTHER" id="PTHR36838">
    <property type="entry name" value="AUXIN EFFLUX CARRIER FAMILY PROTEIN"/>
    <property type="match status" value="1"/>
</dbReference>
<feature type="transmembrane region" description="Helical" evidence="8">
    <location>
        <begin position="171"/>
        <end position="195"/>
    </location>
</feature>
<evidence type="ECO:0000256" key="1">
    <source>
        <dbReference type="ARBA" id="ARBA00004651"/>
    </source>
</evidence>
<comment type="subcellular location">
    <subcellularLocation>
        <location evidence="1">Cell membrane</location>
        <topology evidence="1">Multi-pass membrane protein</topology>
    </subcellularLocation>
</comment>
<evidence type="ECO:0000256" key="7">
    <source>
        <dbReference type="ARBA" id="ARBA00023136"/>
    </source>
</evidence>
<evidence type="ECO:0000313" key="10">
    <source>
        <dbReference type="Proteomes" id="UP001296943"/>
    </source>
</evidence>
<evidence type="ECO:0000256" key="8">
    <source>
        <dbReference type="SAM" id="Phobius"/>
    </source>
</evidence>
<sequence length="258" mass="29075">MKLIILPILGAFTLLLGGLFSLLASKLLKLNRYKMGSMFVSGGFSNWNSFGVLICFMFLGEESLAFVALFILLEQILYYSVFFPIAKLFGENKDTSKRWRDTILNLLTDPLIVASFSGIMIGILLNYSKWQRPEFYSTIIDILVPLLTLVLVVSTGYNMRFKAVKGYVKESIVISTIKFIVVPFIIVSAGFLFNLDNVNQGVVIHVILIMSIMPPAFLSLIPPQLYKLDVDLANSSWIFNTAVWMLLLPIMYGIVQFI</sequence>